<dbReference type="Proteomes" id="UP000031938">
    <property type="component" value="Unassembled WGS sequence"/>
</dbReference>
<dbReference type="Gene3D" id="3.30.420.40">
    <property type="match status" value="2"/>
</dbReference>
<dbReference type="Pfam" id="PF11104">
    <property type="entry name" value="PilM_2"/>
    <property type="match status" value="1"/>
</dbReference>
<proteinExistence type="predicted"/>
<evidence type="ECO:0000313" key="2">
    <source>
        <dbReference type="Proteomes" id="UP000031938"/>
    </source>
</evidence>
<evidence type="ECO:0000313" key="1">
    <source>
        <dbReference type="EMBL" id="KIL44564.1"/>
    </source>
</evidence>
<sequence length="336" mass="39157">MGLFQKKKAINLVIQDYIIRMAEIDDRAIGNSIKIKERPIPFGLIKEGQIIDDLGFYEFMKLLVAEWEIKKRDVRFYVPESSVLMRPVTFPSMLKGAEITEYFRMEIGQSIHFPFEDPIIDIVKISSAETRTERNEPATLQGILFATPEEEVRRYTEIFEDVQLKPVTADIRTLGNYRLLQSLKIIKQKGTYMLCDWTINSLTLSIFSDDVIDFMRYQQIETSLERWEYFLDNTGYIQYQLSGDTWNYEEQIDDKINELDRIINFYRFSLHKGEKEIDELLLMGDNPYLSEIASKVKNSYSVPVRLIGSEESAPHYPNLDSRHVSLAGVSLKEAKL</sequence>
<dbReference type="EMBL" id="JXRP01000019">
    <property type="protein sequence ID" value="KIL44564.1"/>
    <property type="molecule type" value="Genomic_DNA"/>
</dbReference>
<dbReference type="Gene3D" id="3.30.1490.300">
    <property type="match status" value="1"/>
</dbReference>
<dbReference type="InterPro" id="IPR005883">
    <property type="entry name" value="PilM"/>
</dbReference>
<keyword evidence="2" id="KW-1185">Reference proteome</keyword>
<accession>A0A0C2RS45</accession>
<dbReference type="RefSeq" id="WP_041090460.1">
    <property type="nucleotide sequence ID" value="NZ_JXRP01000019.1"/>
</dbReference>
<reference evidence="1 2" key="1">
    <citation type="submission" date="2015-01" db="EMBL/GenBank/DDBJ databases">
        <title>Genome sequencing of Jeotgalibacillus soli.</title>
        <authorList>
            <person name="Goh K.M."/>
            <person name="Chan K.-G."/>
            <person name="Yaakop A.S."/>
            <person name="Ee R."/>
            <person name="Gan H.M."/>
            <person name="Chan C.S."/>
        </authorList>
    </citation>
    <scope>NUCLEOTIDE SEQUENCE [LARGE SCALE GENOMIC DNA]</scope>
    <source>
        <strain evidence="1 2">P9</strain>
    </source>
</reference>
<protein>
    <recommendedName>
        <fullName evidence="3">Tfp pilus assembly protein, ATPase PilM</fullName>
    </recommendedName>
</protein>
<comment type="caution">
    <text evidence="1">The sequence shown here is derived from an EMBL/GenBank/DDBJ whole genome shotgun (WGS) entry which is preliminary data.</text>
</comment>
<dbReference type="PATRIC" id="fig|889306.3.peg.3545"/>
<dbReference type="AlphaFoldDB" id="A0A0C2RS45"/>
<dbReference type="STRING" id="889306.KP78_35280"/>
<gene>
    <name evidence="1" type="ORF">KP78_35280</name>
</gene>
<evidence type="ECO:0008006" key="3">
    <source>
        <dbReference type="Google" id="ProtNLM"/>
    </source>
</evidence>
<name>A0A0C2RS45_9BACL</name>
<organism evidence="1 2">
    <name type="scientific">Jeotgalibacillus soli</name>
    <dbReference type="NCBI Taxonomy" id="889306"/>
    <lineage>
        <taxon>Bacteria</taxon>
        <taxon>Bacillati</taxon>
        <taxon>Bacillota</taxon>
        <taxon>Bacilli</taxon>
        <taxon>Bacillales</taxon>
        <taxon>Caryophanaceae</taxon>
        <taxon>Jeotgalibacillus</taxon>
    </lineage>
</organism>
<dbReference type="OrthoDB" id="2690797at2"/>